<keyword evidence="1" id="KW-1133">Transmembrane helix</keyword>
<dbReference type="EMBL" id="LN829119">
    <property type="protein sequence ID" value="CPR16889.1"/>
    <property type="molecule type" value="Genomic_DNA"/>
</dbReference>
<reference evidence="3" key="1">
    <citation type="submission" date="2015-02" db="EMBL/GenBank/DDBJ databases">
        <authorList>
            <person name="Chooi Y.-H."/>
        </authorList>
    </citation>
    <scope>NUCLEOTIDE SEQUENCE [LARGE SCALE GENOMIC DNA]</scope>
    <source>
        <strain evidence="3">strain Y</strain>
    </source>
</reference>
<protein>
    <submittedName>
        <fullName evidence="2">Uncharacterized protein</fullName>
    </submittedName>
</protein>
<evidence type="ECO:0000313" key="2">
    <source>
        <dbReference type="EMBL" id="CPR16889.1"/>
    </source>
</evidence>
<gene>
    <name evidence="2" type="ORF">YBN1229_v1_1010</name>
</gene>
<dbReference type="KEGG" id="fil:BN1229_v1_1006"/>
<keyword evidence="1" id="KW-0812">Transmembrane</keyword>
<dbReference type="Proteomes" id="UP000033187">
    <property type="component" value="Chromosome 1"/>
</dbReference>
<evidence type="ECO:0000256" key="1">
    <source>
        <dbReference type="SAM" id="Phobius"/>
    </source>
</evidence>
<accession>A0A0D6JCH3</accession>
<dbReference type="AlphaFoldDB" id="A0A0D6JCH3"/>
<proteinExistence type="predicted"/>
<keyword evidence="1" id="KW-0472">Membrane</keyword>
<dbReference type="KEGG" id="fiy:BN1229_v1_1010"/>
<keyword evidence="3" id="KW-1185">Reference proteome</keyword>
<organism evidence="2 3">
    <name type="scientific">Candidatus Filomicrobium marinum</name>
    <dbReference type="NCBI Taxonomy" id="1608628"/>
    <lineage>
        <taxon>Bacteria</taxon>
        <taxon>Pseudomonadati</taxon>
        <taxon>Pseudomonadota</taxon>
        <taxon>Alphaproteobacteria</taxon>
        <taxon>Hyphomicrobiales</taxon>
        <taxon>Hyphomicrobiaceae</taxon>
        <taxon>Filomicrobium</taxon>
    </lineage>
</organism>
<feature type="transmembrane region" description="Helical" evidence="1">
    <location>
        <begin position="6"/>
        <end position="23"/>
    </location>
</feature>
<evidence type="ECO:0000313" key="3">
    <source>
        <dbReference type="Proteomes" id="UP000033187"/>
    </source>
</evidence>
<name>A0A0D6JCH3_9HYPH</name>
<sequence length="24" mass="2713">MLPGVIMWLLGVPLVVIVLLYLIF</sequence>